<evidence type="ECO:0000313" key="3">
    <source>
        <dbReference type="WBParaSite" id="NBR_0000778301-mRNA-1"/>
    </source>
</evidence>
<reference evidence="3" key="1">
    <citation type="submission" date="2017-02" db="UniProtKB">
        <authorList>
            <consortium name="WormBaseParasite"/>
        </authorList>
    </citation>
    <scope>IDENTIFICATION</scope>
</reference>
<name>A0A0N4XXP7_NIPBR</name>
<gene>
    <name evidence="1" type="ORF">NBR_LOCUS7784</name>
</gene>
<reference evidence="1 2" key="2">
    <citation type="submission" date="2018-11" db="EMBL/GenBank/DDBJ databases">
        <authorList>
            <consortium name="Pathogen Informatics"/>
        </authorList>
    </citation>
    <scope>NUCLEOTIDE SEQUENCE [LARGE SCALE GENOMIC DNA]</scope>
</reference>
<keyword evidence="2" id="KW-1185">Reference proteome</keyword>
<protein>
    <submittedName>
        <fullName evidence="1 3">Uncharacterized protein</fullName>
    </submittedName>
</protein>
<dbReference type="AlphaFoldDB" id="A0A0N4XXP7"/>
<dbReference type="EMBL" id="UYSL01019926">
    <property type="protein sequence ID" value="VDL71373.1"/>
    <property type="molecule type" value="Genomic_DNA"/>
</dbReference>
<dbReference type="WBParaSite" id="NBR_0000778301-mRNA-1">
    <property type="protein sequence ID" value="NBR_0000778301-mRNA-1"/>
    <property type="gene ID" value="NBR_0000778301"/>
</dbReference>
<organism evidence="3">
    <name type="scientific">Nippostrongylus brasiliensis</name>
    <name type="common">Rat hookworm</name>
    <dbReference type="NCBI Taxonomy" id="27835"/>
    <lineage>
        <taxon>Eukaryota</taxon>
        <taxon>Metazoa</taxon>
        <taxon>Ecdysozoa</taxon>
        <taxon>Nematoda</taxon>
        <taxon>Chromadorea</taxon>
        <taxon>Rhabditida</taxon>
        <taxon>Rhabditina</taxon>
        <taxon>Rhabditomorpha</taxon>
        <taxon>Strongyloidea</taxon>
        <taxon>Heligmosomidae</taxon>
        <taxon>Nippostrongylus</taxon>
    </lineage>
</organism>
<dbReference type="Proteomes" id="UP000271162">
    <property type="component" value="Unassembled WGS sequence"/>
</dbReference>
<evidence type="ECO:0000313" key="2">
    <source>
        <dbReference type="Proteomes" id="UP000271162"/>
    </source>
</evidence>
<proteinExistence type="predicted"/>
<evidence type="ECO:0000313" key="1">
    <source>
        <dbReference type="EMBL" id="VDL71373.1"/>
    </source>
</evidence>
<accession>A0A0N4XXP7</accession>
<sequence length="79" mass="8254">MPRWLTEGPSVDTITCPVVLYAPARRRVVGVSAPPQPVQGCGPTDVTPLSVIVGKPAAASWVGWIYGLAFSRAPHTADG</sequence>